<dbReference type="SUPFAM" id="SSF57667">
    <property type="entry name" value="beta-beta-alpha zinc fingers"/>
    <property type="match status" value="1"/>
</dbReference>
<evidence type="ECO:0000256" key="2">
    <source>
        <dbReference type="ARBA" id="ARBA00022723"/>
    </source>
</evidence>
<feature type="compositionally biased region" description="Acidic residues" evidence="10">
    <location>
        <begin position="51"/>
        <end position="61"/>
    </location>
</feature>
<name>A0A9P8IEM5_9PEZI</name>
<evidence type="ECO:0000256" key="5">
    <source>
        <dbReference type="ARBA" id="ARBA00022833"/>
    </source>
</evidence>
<evidence type="ECO:0000256" key="4">
    <source>
        <dbReference type="ARBA" id="ARBA00022771"/>
    </source>
</evidence>
<evidence type="ECO:0000259" key="11">
    <source>
        <dbReference type="PROSITE" id="PS50157"/>
    </source>
</evidence>
<dbReference type="PROSITE" id="PS00028">
    <property type="entry name" value="ZINC_FINGER_C2H2_1"/>
    <property type="match status" value="1"/>
</dbReference>
<dbReference type="GO" id="GO:0003700">
    <property type="term" value="F:DNA-binding transcription factor activity"/>
    <property type="evidence" value="ECO:0007669"/>
    <property type="project" value="TreeGrafter"/>
</dbReference>
<keyword evidence="2" id="KW-0479">Metal-binding</keyword>
<keyword evidence="5" id="KW-0862">Zinc</keyword>
<evidence type="ECO:0000313" key="12">
    <source>
        <dbReference type="EMBL" id="KAH0548537.1"/>
    </source>
</evidence>
<evidence type="ECO:0000256" key="3">
    <source>
        <dbReference type="ARBA" id="ARBA00022737"/>
    </source>
</evidence>
<dbReference type="InterPro" id="IPR052127">
    <property type="entry name" value="STE12_transcription_factor"/>
</dbReference>
<keyword evidence="3" id="KW-0677">Repeat</keyword>
<dbReference type="PANTHER" id="PTHR47427">
    <property type="entry name" value="PROTEIN STE12"/>
    <property type="match status" value="1"/>
</dbReference>
<evidence type="ECO:0000256" key="10">
    <source>
        <dbReference type="SAM" id="MobiDB-lite"/>
    </source>
</evidence>
<gene>
    <name evidence="12" type="ORF">GP486_007918</name>
</gene>
<evidence type="ECO:0000256" key="8">
    <source>
        <dbReference type="ARBA" id="ARBA00023242"/>
    </source>
</evidence>
<reference evidence="12" key="1">
    <citation type="submission" date="2021-03" db="EMBL/GenBank/DDBJ databases">
        <title>Comparative genomics and phylogenomic investigation of the class Geoglossomycetes provide insights into ecological specialization and systematics.</title>
        <authorList>
            <person name="Melie T."/>
            <person name="Pirro S."/>
            <person name="Miller A.N."/>
            <person name="Quandt A."/>
        </authorList>
    </citation>
    <scope>NUCLEOTIDE SEQUENCE</scope>
    <source>
        <strain evidence="12">CAQ_001_2017</strain>
    </source>
</reference>
<evidence type="ECO:0000256" key="1">
    <source>
        <dbReference type="ARBA" id="ARBA00004123"/>
    </source>
</evidence>
<keyword evidence="13" id="KW-1185">Reference proteome</keyword>
<proteinExistence type="predicted"/>
<feature type="region of interest" description="Disordered" evidence="10">
    <location>
        <begin position="36"/>
        <end position="98"/>
    </location>
</feature>
<evidence type="ECO:0000313" key="13">
    <source>
        <dbReference type="Proteomes" id="UP000750711"/>
    </source>
</evidence>
<keyword evidence="4 9" id="KW-0863">Zinc-finger</keyword>
<dbReference type="Proteomes" id="UP000750711">
    <property type="component" value="Unassembled WGS sequence"/>
</dbReference>
<dbReference type="GO" id="GO:0005634">
    <property type="term" value="C:nucleus"/>
    <property type="evidence" value="ECO:0007669"/>
    <property type="project" value="UniProtKB-SubCell"/>
</dbReference>
<dbReference type="FunFam" id="3.30.160.60:FF:000243">
    <property type="entry name" value="Probable transcription factor steA"/>
    <property type="match status" value="1"/>
</dbReference>
<comment type="subcellular location">
    <subcellularLocation>
        <location evidence="1">Nucleus</location>
    </subcellularLocation>
</comment>
<dbReference type="GO" id="GO:0008270">
    <property type="term" value="F:zinc ion binding"/>
    <property type="evidence" value="ECO:0007669"/>
    <property type="project" value="UniProtKB-KW"/>
</dbReference>
<dbReference type="SMART" id="SM00355">
    <property type="entry name" value="ZnF_C2H2"/>
    <property type="match status" value="1"/>
</dbReference>
<keyword evidence="8" id="KW-0539">Nucleus</keyword>
<feature type="compositionally biased region" description="Polar residues" evidence="10">
    <location>
        <begin position="79"/>
        <end position="92"/>
    </location>
</feature>
<dbReference type="AlphaFoldDB" id="A0A9P8IEM5"/>
<keyword evidence="6" id="KW-0805">Transcription regulation</keyword>
<sequence length="115" mass="12809">MLASHVRTHTQERPYICPHCNKAFSRSDNLAQHRRIHEKDCSSSDQYGNYSEEDFENEEDQLGALEDSSSRSENGYMPTMSNLSSMPASTMGMSGAGMAAPNQLINAHQLLQQSI</sequence>
<dbReference type="InterPro" id="IPR036236">
    <property type="entry name" value="Znf_C2H2_sf"/>
</dbReference>
<dbReference type="PROSITE" id="PS50157">
    <property type="entry name" value="ZINC_FINGER_C2H2_2"/>
    <property type="match status" value="1"/>
</dbReference>
<dbReference type="PANTHER" id="PTHR47427:SF1">
    <property type="entry name" value="PROTEIN STE12"/>
    <property type="match status" value="1"/>
</dbReference>
<dbReference type="Gene3D" id="3.30.160.60">
    <property type="entry name" value="Classic Zinc Finger"/>
    <property type="match status" value="1"/>
</dbReference>
<evidence type="ECO:0000256" key="7">
    <source>
        <dbReference type="ARBA" id="ARBA00023163"/>
    </source>
</evidence>
<evidence type="ECO:0000256" key="9">
    <source>
        <dbReference type="PROSITE-ProRule" id="PRU00042"/>
    </source>
</evidence>
<dbReference type="InterPro" id="IPR013087">
    <property type="entry name" value="Znf_C2H2_type"/>
</dbReference>
<organism evidence="12 13">
    <name type="scientific">Trichoglossum hirsutum</name>
    <dbReference type="NCBI Taxonomy" id="265104"/>
    <lineage>
        <taxon>Eukaryota</taxon>
        <taxon>Fungi</taxon>
        <taxon>Dikarya</taxon>
        <taxon>Ascomycota</taxon>
        <taxon>Pezizomycotina</taxon>
        <taxon>Geoglossomycetes</taxon>
        <taxon>Geoglossales</taxon>
        <taxon>Geoglossaceae</taxon>
        <taxon>Trichoglossum</taxon>
    </lineage>
</organism>
<protein>
    <recommendedName>
        <fullName evidence="11">C2H2-type domain-containing protein</fullName>
    </recommendedName>
</protein>
<accession>A0A9P8IEM5</accession>
<feature type="domain" description="C2H2-type" evidence="11">
    <location>
        <begin position="15"/>
        <end position="42"/>
    </location>
</feature>
<keyword evidence="7" id="KW-0804">Transcription</keyword>
<dbReference type="EMBL" id="JAGHQM010002559">
    <property type="protein sequence ID" value="KAH0548537.1"/>
    <property type="molecule type" value="Genomic_DNA"/>
</dbReference>
<evidence type="ECO:0000256" key="6">
    <source>
        <dbReference type="ARBA" id="ARBA00023015"/>
    </source>
</evidence>
<dbReference type="Pfam" id="PF00096">
    <property type="entry name" value="zf-C2H2"/>
    <property type="match status" value="1"/>
</dbReference>
<dbReference type="GO" id="GO:1990526">
    <property type="term" value="C:Ste12p-Dig1p-Dig2p complex"/>
    <property type="evidence" value="ECO:0007669"/>
    <property type="project" value="TreeGrafter"/>
</dbReference>
<comment type="caution">
    <text evidence="12">The sequence shown here is derived from an EMBL/GenBank/DDBJ whole genome shotgun (WGS) entry which is preliminary data.</text>
</comment>
<dbReference type="GO" id="GO:1990527">
    <property type="term" value="C:Tec1p-Ste12p-Dig1p complex"/>
    <property type="evidence" value="ECO:0007669"/>
    <property type="project" value="TreeGrafter"/>
</dbReference>